<dbReference type="RefSeq" id="WP_377064195.1">
    <property type="nucleotide sequence ID" value="NZ_JBHSJJ010000005.1"/>
</dbReference>
<evidence type="ECO:0000313" key="2">
    <source>
        <dbReference type="Proteomes" id="UP001595818"/>
    </source>
</evidence>
<reference evidence="2" key="1">
    <citation type="journal article" date="2019" name="Int. J. Syst. Evol. Microbiol.">
        <title>The Global Catalogue of Microorganisms (GCM) 10K type strain sequencing project: providing services to taxonomists for standard genome sequencing and annotation.</title>
        <authorList>
            <consortium name="The Broad Institute Genomics Platform"/>
            <consortium name="The Broad Institute Genome Sequencing Center for Infectious Disease"/>
            <person name="Wu L."/>
            <person name="Ma J."/>
        </authorList>
    </citation>
    <scope>NUCLEOTIDE SEQUENCE [LARGE SCALE GENOMIC DNA]</scope>
    <source>
        <strain evidence="2">CGMCC 4.7466</strain>
    </source>
</reference>
<sequence>MSNRSTQEYTRRFTLRLTDKEYKYLEKLLQKNTYCQNLSELIRDMIFRKKITINTYDASLHEVKLQLAKIRNELQAIGVNINQITRHFHTAMDSESRLAYAEKIVPHYRKVEDKIQELFTILSQLSRRWSQK</sequence>
<comment type="caution">
    <text evidence="1">The sequence shown here is derived from an EMBL/GenBank/DDBJ whole genome shotgun (WGS) entry which is preliminary data.</text>
</comment>
<proteinExistence type="predicted"/>
<dbReference type="EMBL" id="JBHSJJ010000005">
    <property type="protein sequence ID" value="MFC4872097.1"/>
    <property type="molecule type" value="Genomic_DNA"/>
</dbReference>
<keyword evidence="2" id="KW-1185">Reference proteome</keyword>
<evidence type="ECO:0000313" key="1">
    <source>
        <dbReference type="EMBL" id="MFC4872097.1"/>
    </source>
</evidence>
<name>A0ABV9T0T5_9BACT</name>
<protein>
    <submittedName>
        <fullName evidence="1">Plasmid mobilization relaxosome protein MobC</fullName>
    </submittedName>
</protein>
<organism evidence="1 2">
    <name type="scientific">Negadavirga shengliensis</name>
    <dbReference type="NCBI Taxonomy" id="1389218"/>
    <lineage>
        <taxon>Bacteria</taxon>
        <taxon>Pseudomonadati</taxon>
        <taxon>Bacteroidota</taxon>
        <taxon>Cytophagia</taxon>
        <taxon>Cytophagales</taxon>
        <taxon>Cyclobacteriaceae</taxon>
        <taxon>Negadavirga</taxon>
    </lineage>
</organism>
<accession>A0ABV9T0T5</accession>
<dbReference type="Pfam" id="PF19514">
    <property type="entry name" value="MobC_2"/>
    <property type="match status" value="1"/>
</dbReference>
<dbReference type="Proteomes" id="UP001595818">
    <property type="component" value="Unassembled WGS sequence"/>
</dbReference>
<dbReference type="InterPro" id="IPR045788">
    <property type="entry name" value="MobC_2"/>
</dbReference>
<gene>
    <name evidence="1" type="primary">mobC</name>
    <name evidence="1" type="ORF">ACFPFU_10390</name>
</gene>